<dbReference type="GO" id="GO:0005829">
    <property type="term" value="C:cytosol"/>
    <property type="evidence" value="ECO:0007669"/>
    <property type="project" value="TreeGrafter"/>
</dbReference>
<keyword evidence="5" id="KW-1185">Reference proteome</keyword>
<evidence type="ECO:0000313" key="4">
    <source>
        <dbReference type="EMBL" id="VVM05780.1"/>
    </source>
</evidence>
<feature type="binding site" evidence="2">
    <location>
        <begin position="14"/>
        <end position="19"/>
    </location>
    <ligand>
        <name>GTP</name>
        <dbReference type="ChEBI" id="CHEBI:37565"/>
    </ligand>
</feature>
<dbReference type="PANTHER" id="PTHR42908:SF8">
    <property type="entry name" value="TR-TYPE G DOMAIN-CONTAINING PROTEIN"/>
    <property type="match status" value="1"/>
</dbReference>
<dbReference type="SUPFAM" id="SSF50447">
    <property type="entry name" value="Translation proteins"/>
    <property type="match status" value="1"/>
</dbReference>
<keyword evidence="2" id="KW-0699">rRNA-binding</keyword>
<feature type="domain" description="Tr-type G" evidence="3">
    <location>
        <begin position="2"/>
        <end position="201"/>
    </location>
</feature>
<dbReference type="HAMAP" id="MF_00849">
    <property type="entry name" value="BipA"/>
    <property type="match status" value="1"/>
</dbReference>
<dbReference type="PANTHER" id="PTHR42908">
    <property type="entry name" value="TRANSLATION ELONGATION FACTOR-RELATED"/>
    <property type="match status" value="1"/>
</dbReference>
<dbReference type="NCBIfam" id="TIGR01394">
    <property type="entry name" value="TypA_BipA"/>
    <property type="match status" value="1"/>
</dbReference>
<dbReference type="FunFam" id="3.30.70.870:FF:000003">
    <property type="entry name" value="GTP-binding protein TypA"/>
    <property type="match status" value="1"/>
</dbReference>
<comment type="subunit">
    <text evidence="2">Monomer.</text>
</comment>
<sequence>MAQIRNIAIIAHVDHGKTTLVDQLLRQSGTFRSNQTVAERVMDSMDLEKEKGITIRAKNASFHYKDYKINLVDTPGHADFGGEVERSLRMVDGVLLLVDAVEGPQAQTKFVLKKALAAGLAPIVILNKVDRENARPNEILDQVFELFLELEATDEQLDFPALYASAKVGFACREWKGVEEATKLGMEPLFETILEKIPPPKVDAGAHFSLLVANLDYSDYLGQLAIGKIYGGRIRVGDPIVCLPREGIPRRGRVTQLLGYDGLRRQELGEAVAGDIVAVAGLAEVEIGDTFCDQEDREPLPRIEVDPPTVRMRLLVNNSPLSGREGKFLTARHLRDRLFREIRTNVGLQVEDGGTAGSFEVSGRGEMQIAVLVEQMRREGFELMVSRPEVIYRKDEAGRILEPLETLYVDLPQANLGPLLESLARRGAEVENLRHLRETVFVEAVIPTRGLIGFETELVNLTRGEGVASHLFREYGPKRGEIVLRGNGVLVSMEKGTTSSFALENLQERGVLFVGPGEEVYEGMIVGENARPDDLLVNPCKTKHLTNMRSQGEGKGIILEPPRSLSLEQAIEYIGPDEYVEVTPGKLRLRKKILSAIDRRRAEATASA</sequence>
<dbReference type="GO" id="GO:0003924">
    <property type="term" value="F:GTPase activity"/>
    <property type="evidence" value="ECO:0007669"/>
    <property type="project" value="UniProtKB-UniRule"/>
</dbReference>
<dbReference type="SMART" id="SM00838">
    <property type="entry name" value="EFG_C"/>
    <property type="match status" value="1"/>
</dbReference>
<dbReference type="OrthoDB" id="9804431at2"/>
<keyword evidence="2" id="KW-0378">Hydrolase</keyword>
<dbReference type="Pfam" id="PF00679">
    <property type="entry name" value="EFG_C"/>
    <property type="match status" value="1"/>
</dbReference>
<feature type="binding site" evidence="2">
    <location>
        <begin position="127"/>
        <end position="130"/>
    </location>
    <ligand>
        <name>GTP</name>
        <dbReference type="ChEBI" id="CHEBI:37565"/>
    </ligand>
</feature>
<dbReference type="InterPro" id="IPR005225">
    <property type="entry name" value="Small_GTP-bd"/>
</dbReference>
<dbReference type="InterPro" id="IPR000640">
    <property type="entry name" value="EFG_V-like"/>
</dbReference>
<dbReference type="Gene3D" id="2.40.50.250">
    <property type="entry name" value="bipa protein"/>
    <property type="match status" value="1"/>
</dbReference>
<dbReference type="GO" id="GO:0000049">
    <property type="term" value="F:tRNA binding"/>
    <property type="evidence" value="ECO:0007669"/>
    <property type="project" value="UniProtKB-KW"/>
</dbReference>
<keyword evidence="2" id="KW-0690">Ribosome biogenesis</keyword>
<keyword evidence="2" id="KW-0963">Cytoplasm</keyword>
<dbReference type="CDD" id="cd16263">
    <property type="entry name" value="BipA_III"/>
    <property type="match status" value="1"/>
</dbReference>
<comment type="catalytic activity">
    <reaction evidence="2">
        <text>GTP + H2O = GDP + phosphate + H(+)</text>
        <dbReference type="Rhea" id="RHEA:19669"/>
        <dbReference type="ChEBI" id="CHEBI:15377"/>
        <dbReference type="ChEBI" id="CHEBI:15378"/>
        <dbReference type="ChEBI" id="CHEBI:37565"/>
        <dbReference type="ChEBI" id="CHEBI:43474"/>
        <dbReference type="ChEBI" id="CHEBI:58189"/>
    </reaction>
</comment>
<dbReference type="InterPro" id="IPR042116">
    <property type="entry name" value="TypA/BipA_C"/>
</dbReference>
<comment type="function">
    <text evidence="2">A 50S ribosomal subunit assembly protein with GTPase activity, required for 50S subunit assembly at low temperatures, may also play a role in translation. Binds GTP and analogs. Binds the 70S ribosome between the 30S and 50S subunits, in a similar position as ribosome-bound EF-G; it contacts a number of ribosomal proteins, both rRNAs and the A-site tRNA.</text>
</comment>
<dbReference type="RefSeq" id="WP_142524860.1">
    <property type="nucleotide sequence ID" value="NZ_CABFUZ020000097.1"/>
</dbReference>
<dbReference type="InterPro" id="IPR004161">
    <property type="entry name" value="EFTu-like_2"/>
</dbReference>
<gene>
    <name evidence="4" type="primary">typA</name>
    <name evidence="2" type="synonym">bipA</name>
    <name evidence="4" type="ORF">MAMC_00788</name>
</gene>
<dbReference type="Gene3D" id="3.30.70.870">
    <property type="entry name" value="Elongation Factor G (Translational Gtpase), domain 3"/>
    <property type="match status" value="1"/>
</dbReference>
<dbReference type="CDD" id="cd01891">
    <property type="entry name" value="TypA_BipA"/>
    <property type="match status" value="1"/>
</dbReference>
<evidence type="ECO:0000259" key="3">
    <source>
        <dbReference type="PROSITE" id="PS51722"/>
    </source>
</evidence>
<dbReference type="NCBIfam" id="TIGR00231">
    <property type="entry name" value="small_GTP"/>
    <property type="match status" value="1"/>
</dbReference>
<comment type="caution">
    <text evidence="4">The sequence shown here is derived from an EMBL/GenBank/DDBJ whole genome shotgun (WGS) entry which is preliminary data.</text>
</comment>
<dbReference type="InterPro" id="IPR006298">
    <property type="entry name" value="BipA"/>
</dbReference>
<dbReference type="FunFam" id="3.40.50.300:FF:000055">
    <property type="entry name" value="GTP-binding protein TypA"/>
    <property type="match status" value="1"/>
</dbReference>
<dbReference type="PROSITE" id="PS00301">
    <property type="entry name" value="G_TR_1"/>
    <property type="match status" value="1"/>
</dbReference>
<keyword evidence="2" id="KW-0694">RNA-binding</keyword>
<dbReference type="InterPro" id="IPR000795">
    <property type="entry name" value="T_Tr_GTP-bd_dom"/>
</dbReference>
<proteinExistence type="inferred from homology"/>
<dbReference type="GO" id="GO:0000027">
    <property type="term" value="P:ribosomal large subunit assembly"/>
    <property type="evidence" value="ECO:0007669"/>
    <property type="project" value="UniProtKB-UniRule"/>
</dbReference>
<dbReference type="GO" id="GO:0005525">
    <property type="term" value="F:GTP binding"/>
    <property type="evidence" value="ECO:0007669"/>
    <property type="project" value="UniProtKB-UniRule"/>
</dbReference>
<protein>
    <recommendedName>
        <fullName evidence="2">Large ribosomal subunit assembly factor BipA</fullName>
        <ecNumber evidence="2">3.6.5.-</ecNumber>
    </recommendedName>
    <alternativeName>
        <fullName evidence="2">GTP-binding protein BipA</fullName>
    </alternativeName>
</protein>
<evidence type="ECO:0000256" key="2">
    <source>
        <dbReference type="HAMAP-Rule" id="MF_00849"/>
    </source>
</evidence>
<dbReference type="Gene3D" id="2.40.30.10">
    <property type="entry name" value="Translation factors"/>
    <property type="match status" value="1"/>
</dbReference>
<evidence type="ECO:0000313" key="5">
    <source>
        <dbReference type="Proteomes" id="UP000381693"/>
    </source>
</evidence>
<dbReference type="SUPFAM" id="SSF52540">
    <property type="entry name" value="P-loop containing nucleoside triphosphate hydrolases"/>
    <property type="match status" value="1"/>
</dbReference>
<dbReference type="GO" id="GO:1990904">
    <property type="term" value="C:ribonucleoprotein complex"/>
    <property type="evidence" value="ECO:0007669"/>
    <property type="project" value="TreeGrafter"/>
</dbReference>
<dbReference type="SUPFAM" id="SSF54980">
    <property type="entry name" value="EF-G C-terminal domain-like"/>
    <property type="match status" value="2"/>
</dbReference>
<dbReference type="InterPro" id="IPR047042">
    <property type="entry name" value="BipA_II"/>
</dbReference>
<dbReference type="PROSITE" id="PS51722">
    <property type="entry name" value="G_TR_2"/>
    <property type="match status" value="1"/>
</dbReference>
<dbReference type="FunFam" id="2.40.50.250:FF:000001">
    <property type="entry name" value="GTP-binding protein TypA"/>
    <property type="match status" value="1"/>
</dbReference>
<dbReference type="InterPro" id="IPR009000">
    <property type="entry name" value="Transl_B-barrel_sf"/>
</dbReference>
<dbReference type="InterPro" id="IPR027417">
    <property type="entry name" value="P-loop_NTPase"/>
</dbReference>
<accession>A0A5E6MBU1</accession>
<dbReference type="PRINTS" id="PR00315">
    <property type="entry name" value="ELONGATNFCT"/>
</dbReference>
<organism evidence="4 5">
    <name type="scientific">Methylacidimicrobium cyclopophantes</name>
    <dbReference type="NCBI Taxonomy" id="1041766"/>
    <lineage>
        <taxon>Bacteria</taxon>
        <taxon>Pseudomonadati</taxon>
        <taxon>Verrucomicrobiota</taxon>
        <taxon>Methylacidimicrobium</taxon>
    </lineage>
</organism>
<dbReference type="InterPro" id="IPR031157">
    <property type="entry name" value="G_TR_CS"/>
</dbReference>
<dbReference type="Gene3D" id="3.30.70.240">
    <property type="match status" value="1"/>
</dbReference>
<dbReference type="CDD" id="cd03691">
    <property type="entry name" value="BipA_TypA_II"/>
    <property type="match status" value="1"/>
</dbReference>
<evidence type="ECO:0000256" key="1">
    <source>
        <dbReference type="ARBA" id="ARBA00023134"/>
    </source>
</evidence>
<keyword evidence="2" id="KW-0547">Nucleotide-binding</keyword>
<dbReference type="Pfam" id="PF21018">
    <property type="entry name" value="BipA_C"/>
    <property type="match status" value="1"/>
</dbReference>
<reference evidence="4" key="1">
    <citation type="submission" date="2019-09" db="EMBL/GenBank/DDBJ databases">
        <authorList>
            <person name="Cremers G."/>
        </authorList>
    </citation>
    <scope>NUCLEOTIDE SEQUENCE [LARGE SCALE GENOMIC DNA]</scope>
    <source>
        <strain evidence="4">3B</strain>
    </source>
</reference>
<dbReference type="AlphaFoldDB" id="A0A5E6MBU1"/>
<dbReference type="Proteomes" id="UP000381693">
    <property type="component" value="Unassembled WGS sequence"/>
</dbReference>
<dbReference type="GO" id="GO:0019843">
    <property type="term" value="F:rRNA binding"/>
    <property type="evidence" value="ECO:0007669"/>
    <property type="project" value="UniProtKB-KW"/>
</dbReference>
<dbReference type="Pfam" id="PF00009">
    <property type="entry name" value="GTP_EFTU"/>
    <property type="match status" value="1"/>
</dbReference>
<dbReference type="InterPro" id="IPR047041">
    <property type="entry name" value="BipA_GTP-bd_dom"/>
</dbReference>
<dbReference type="Gene3D" id="3.40.50.300">
    <property type="entry name" value="P-loop containing nucleotide triphosphate hydrolases"/>
    <property type="match status" value="1"/>
</dbReference>
<comment type="subcellular location">
    <subcellularLocation>
        <location evidence="2">Cytoplasm</location>
    </subcellularLocation>
    <text evidence="2">Binds to ribosomes.</text>
</comment>
<dbReference type="InterPro" id="IPR047043">
    <property type="entry name" value="BipA_III"/>
</dbReference>
<keyword evidence="1 2" id="KW-0342">GTP-binding</keyword>
<dbReference type="EC" id="3.6.5.-" evidence="2"/>
<dbReference type="EMBL" id="CABFUZ020000097">
    <property type="protein sequence ID" value="VVM05780.1"/>
    <property type="molecule type" value="Genomic_DNA"/>
</dbReference>
<dbReference type="InterPro" id="IPR035647">
    <property type="entry name" value="EFG_III/V"/>
</dbReference>
<dbReference type="Pfam" id="PF03144">
    <property type="entry name" value="GTP_EFTU_D2"/>
    <property type="match status" value="1"/>
</dbReference>
<comment type="similarity">
    <text evidence="2">Belongs to the TRAFAC class translation factor GTPase superfamily. Classic translation factor GTPase family. BipA subfamily.</text>
</comment>
<dbReference type="InterPro" id="IPR048876">
    <property type="entry name" value="BipA_C"/>
</dbReference>
<keyword evidence="2" id="KW-0820">tRNA-binding</keyword>
<name>A0A5E6MBU1_9BACT</name>
<dbReference type="GO" id="GO:0043022">
    <property type="term" value="F:ribosome binding"/>
    <property type="evidence" value="ECO:0007669"/>
    <property type="project" value="UniProtKB-UniRule"/>
</dbReference>